<comment type="caution">
    <text evidence="12">The sequence shown here is derived from an EMBL/GenBank/DDBJ whole genome shotgun (WGS) entry which is preliminary data.</text>
</comment>
<gene>
    <name evidence="12" type="ORF">M6B38_202085</name>
</gene>
<dbReference type="GO" id="GO:0005634">
    <property type="term" value="C:nucleus"/>
    <property type="evidence" value="ECO:0007669"/>
    <property type="project" value="UniProtKB-SubCell"/>
</dbReference>
<keyword evidence="2" id="KW-0805">Transcription regulation</keyword>
<accession>A0AAX6E9P8</accession>
<feature type="domain" description="SANT" evidence="10">
    <location>
        <begin position="89"/>
        <end position="142"/>
    </location>
</feature>
<evidence type="ECO:0000313" key="12">
    <source>
        <dbReference type="EMBL" id="KAJ6800806.1"/>
    </source>
</evidence>
<dbReference type="GO" id="GO:0009744">
    <property type="term" value="P:response to sucrose"/>
    <property type="evidence" value="ECO:0007669"/>
    <property type="project" value="UniProtKB-ARBA"/>
</dbReference>
<sequence>MDSTPAPSSSWTAMENKTFENALLRYSDEEGAPSRWHSIASELPGKTPRDVYVHYEKLVHDVLAIDSGAVDIPEYEEGGMKGGRREERRRGMPWTEEEHRRFLEGLAKYGKGDWRMISRMAVVTRTPTQVASHAQKYFLRQQSAGTREPKRKSIHDITH</sequence>
<reference evidence="12" key="2">
    <citation type="submission" date="2023-04" db="EMBL/GenBank/DDBJ databases">
        <authorList>
            <person name="Bruccoleri R.E."/>
            <person name="Oakeley E.J."/>
            <person name="Faust A.-M."/>
            <person name="Dessus-Babus S."/>
            <person name="Altorfer M."/>
            <person name="Burckhardt D."/>
            <person name="Oertli M."/>
            <person name="Naumann U."/>
            <person name="Petersen F."/>
            <person name="Wong J."/>
        </authorList>
    </citation>
    <scope>NUCLEOTIDE SEQUENCE</scope>
    <source>
        <strain evidence="12">GSM-AAB239-AS_SAM_17_03QT</strain>
        <tissue evidence="12">Leaf</tissue>
    </source>
</reference>
<dbReference type="InterPro" id="IPR017930">
    <property type="entry name" value="Myb_dom"/>
</dbReference>
<evidence type="ECO:0000256" key="7">
    <source>
        <dbReference type="ARBA" id="ARBA00076145"/>
    </source>
</evidence>
<evidence type="ECO:0000256" key="3">
    <source>
        <dbReference type="ARBA" id="ARBA00023125"/>
    </source>
</evidence>
<name>A0AAX6E9P8_IRIPA</name>
<reference evidence="12" key="1">
    <citation type="journal article" date="2023" name="GigaByte">
        <title>Genome assembly of the bearded iris, Iris pallida Lam.</title>
        <authorList>
            <person name="Bruccoleri R.E."/>
            <person name="Oakeley E.J."/>
            <person name="Faust A.M.E."/>
            <person name="Altorfer M."/>
            <person name="Dessus-Babus S."/>
            <person name="Burckhardt D."/>
            <person name="Oertli M."/>
            <person name="Naumann U."/>
            <person name="Petersen F."/>
            <person name="Wong J."/>
        </authorList>
    </citation>
    <scope>NUCLEOTIDE SEQUENCE</scope>
    <source>
        <strain evidence="12">GSM-AAB239-AS_SAM_17_03QT</strain>
    </source>
</reference>
<evidence type="ECO:0000256" key="6">
    <source>
        <dbReference type="ARBA" id="ARBA00068153"/>
    </source>
</evidence>
<dbReference type="InterPro" id="IPR017884">
    <property type="entry name" value="SANT_dom"/>
</dbReference>
<dbReference type="GO" id="GO:0003677">
    <property type="term" value="F:DNA binding"/>
    <property type="evidence" value="ECO:0007669"/>
    <property type="project" value="UniProtKB-KW"/>
</dbReference>
<dbReference type="PANTHER" id="PTHR44042:SF67">
    <property type="entry name" value="MYB-LIKE PROTEIN I"/>
    <property type="match status" value="1"/>
</dbReference>
<evidence type="ECO:0000256" key="2">
    <source>
        <dbReference type="ARBA" id="ARBA00023015"/>
    </source>
</evidence>
<dbReference type="PROSITE" id="PS50090">
    <property type="entry name" value="MYB_LIKE"/>
    <property type="match status" value="2"/>
</dbReference>
<dbReference type="PROSITE" id="PS51293">
    <property type="entry name" value="SANT"/>
    <property type="match status" value="1"/>
</dbReference>
<keyword evidence="13" id="KW-1185">Reference proteome</keyword>
<dbReference type="PROSITE" id="PS51294">
    <property type="entry name" value="HTH_MYB"/>
    <property type="match status" value="1"/>
</dbReference>
<keyword evidence="3" id="KW-0238">DNA-binding</keyword>
<keyword evidence="4" id="KW-0804">Transcription</keyword>
<evidence type="ECO:0000313" key="13">
    <source>
        <dbReference type="Proteomes" id="UP001140949"/>
    </source>
</evidence>
<feature type="domain" description="HTH myb-type" evidence="11">
    <location>
        <begin position="85"/>
        <end position="142"/>
    </location>
</feature>
<evidence type="ECO:0000256" key="5">
    <source>
        <dbReference type="ARBA" id="ARBA00023242"/>
    </source>
</evidence>
<feature type="domain" description="Myb-like" evidence="9">
    <location>
        <begin position="3"/>
        <end position="59"/>
    </location>
</feature>
<dbReference type="InterPro" id="IPR009057">
    <property type="entry name" value="Homeodomain-like_sf"/>
</dbReference>
<dbReference type="SMART" id="SM00717">
    <property type="entry name" value="SANT"/>
    <property type="match status" value="2"/>
</dbReference>
<dbReference type="CDD" id="cd00167">
    <property type="entry name" value="SANT"/>
    <property type="match status" value="2"/>
</dbReference>
<evidence type="ECO:0000259" key="11">
    <source>
        <dbReference type="PROSITE" id="PS51294"/>
    </source>
</evidence>
<evidence type="ECO:0000256" key="8">
    <source>
        <dbReference type="SAM" id="MobiDB-lite"/>
    </source>
</evidence>
<evidence type="ECO:0000256" key="4">
    <source>
        <dbReference type="ARBA" id="ARBA00023163"/>
    </source>
</evidence>
<dbReference type="FunFam" id="1.10.10.60:FF:000154">
    <property type="entry name" value="Transcription factor SRM1"/>
    <property type="match status" value="1"/>
</dbReference>
<dbReference type="Pfam" id="PF00249">
    <property type="entry name" value="Myb_DNA-binding"/>
    <property type="match status" value="2"/>
</dbReference>
<dbReference type="NCBIfam" id="TIGR01557">
    <property type="entry name" value="myb_SHAQKYF"/>
    <property type="match status" value="1"/>
</dbReference>
<dbReference type="Proteomes" id="UP001140949">
    <property type="component" value="Unassembled WGS sequence"/>
</dbReference>
<protein>
    <recommendedName>
        <fullName evidence="6">Transcription factor MYBS1</fullName>
    </recommendedName>
    <alternativeName>
        <fullName evidence="7">Myb-related protein S1</fullName>
    </alternativeName>
</protein>
<keyword evidence="5" id="KW-0539">Nucleus</keyword>
<dbReference type="InterPro" id="IPR001005">
    <property type="entry name" value="SANT/Myb"/>
</dbReference>
<organism evidence="12 13">
    <name type="scientific">Iris pallida</name>
    <name type="common">Sweet iris</name>
    <dbReference type="NCBI Taxonomy" id="29817"/>
    <lineage>
        <taxon>Eukaryota</taxon>
        <taxon>Viridiplantae</taxon>
        <taxon>Streptophyta</taxon>
        <taxon>Embryophyta</taxon>
        <taxon>Tracheophyta</taxon>
        <taxon>Spermatophyta</taxon>
        <taxon>Magnoliopsida</taxon>
        <taxon>Liliopsida</taxon>
        <taxon>Asparagales</taxon>
        <taxon>Iridaceae</taxon>
        <taxon>Iridoideae</taxon>
        <taxon>Irideae</taxon>
        <taxon>Iris</taxon>
    </lineage>
</organism>
<dbReference type="FunFam" id="1.10.10.60:FF:000009">
    <property type="entry name" value="transcription factor MYB1R1"/>
    <property type="match status" value="1"/>
</dbReference>
<dbReference type="PANTHER" id="PTHR44042">
    <property type="entry name" value="DUPLICATED HOMEODOMAIN-LIKE SUPERFAMILY PROTEIN-RELATED"/>
    <property type="match status" value="1"/>
</dbReference>
<dbReference type="EMBL" id="JANAVB010038615">
    <property type="protein sequence ID" value="KAJ6800806.1"/>
    <property type="molecule type" value="Genomic_DNA"/>
</dbReference>
<dbReference type="InterPro" id="IPR006447">
    <property type="entry name" value="Myb_dom_plants"/>
</dbReference>
<evidence type="ECO:0000259" key="10">
    <source>
        <dbReference type="PROSITE" id="PS51293"/>
    </source>
</evidence>
<feature type="domain" description="Myb-like" evidence="9">
    <location>
        <begin position="86"/>
        <end position="138"/>
    </location>
</feature>
<dbReference type="GO" id="GO:0009739">
    <property type="term" value="P:response to gibberellin"/>
    <property type="evidence" value="ECO:0007669"/>
    <property type="project" value="UniProtKB-ARBA"/>
</dbReference>
<comment type="subcellular location">
    <subcellularLocation>
        <location evidence="1">Nucleus</location>
    </subcellularLocation>
</comment>
<proteinExistence type="predicted"/>
<dbReference type="AlphaFoldDB" id="A0AAX6E9P8"/>
<dbReference type="SUPFAM" id="SSF46689">
    <property type="entry name" value="Homeodomain-like"/>
    <property type="match status" value="2"/>
</dbReference>
<dbReference type="Gene3D" id="1.10.10.60">
    <property type="entry name" value="Homeodomain-like"/>
    <property type="match status" value="2"/>
</dbReference>
<evidence type="ECO:0000259" key="9">
    <source>
        <dbReference type="PROSITE" id="PS50090"/>
    </source>
</evidence>
<feature type="region of interest" description="Disordered" evidence="8">
    <location>
        <begin position="140"/>
        <end position="159"/>
    </location>
</feature>
<evidence type="ECO:0000256" key="1">
    <source>
        <dbReference type="ARBA" id="ARBA00004123"/>
    </source>
</evidence>